<evidence type="ECO:0000259" key="5">
    <source>
        <dbReference type="Pfam" id="PF00097"/>
    </source>
</evidence>
<evidence type="ECO:0000256" key="1">
    <source>
        <dbReference type="ARBA" id="ARBA00022723"/>
    </source>
</evidence>
<name>A0AAD7X886_9APHY</name>
<feature type="region of interest" description="Disordered" evidence="4">
    <location>
        <begin position="68"/>
        <end position="108"/>
    </location>
</feature>
<dbReference type="AlphaFoldDB" id="A0AAD7X886"/>
<organism evidence="6 7">
    <name type="scientific">Trametes cubensis</name>
    <dbReference type="NCBI Taxonomy" id="1111947"/>
    <lineage>
        <taxon>Eukaryota</taxon>
        <taxon>Fungi</taxon>
        <taxon>Dikarya</taxon>
        <taxon>Basidiomycota</taxon>
        <taxon>Agaricomycotina</taxon>
        <taxon>Agaricomycetes</taxon>
        <taxon>Polyporales</taxon>
        <taxon>Polyporaceae</taxon>
        <taxon>Trametes</taxon>
    </lineage>
</organism>
<dbReference type="Gene3D" id="3.30.40.10">
    <property type="entry name" value="Zinc/RING finger domain, C3HC4 (zinc finger)"/>
    <property type="match status" value="1"/>
</dbReference>
<gene>
    <name evidence="6" type="ORF">ONZ51_g9517</name>
</gene>
<evidence type="ECO:0000256" key="2">
    <source>
        <dbReference type="ARBA" id="ARBA00022771"/>
    </source>
</evidence>
<dbReference type="InterPro" id="IPR018957">
    <property type="entry name" value="Znf_C3HC4_RING-type"/>
</dbReference>
<feature type="region of interest" description="Disordered" evidence="4">
    <location>
        <begin position="157"/>
        <end position="254"/>
    </location>
</feature>
<evidence type="ECO:0000256" key="3">
    <source>
        <dbReference type="ARBA" id="ARBA00022833"/>
    </source>
</evidence>
<feature type="domain" description="Zinc finger C3HC4 RING-type" evidence="5">
    <location>
        <begin position="11"/>
        <end position="36"/>
    </location>
</feature>
<dbReference type="SUPFAM" id="SSF57850">
    <property type="entry name" value="RING/U-box"/>
    <property type="match status" value="1"/>
</dbReference>
<dbReference type="Proteomes" id="UP001215151">
    <property type="component" value="Unassembled WGS sequence"/>
</dbReference>
<dbReference type="GO" id="GO:0008270">
    <property type="term" value="F:zinc ion binding"/>
    <property type="evidence" value="ECO:0007669"/>
    <property type="project" value="UniProtKB-KW"/>
</dbReference>
<protein>
    <recommendedName>
        <fullName evidence="5">Zinc finger C3HC4 RING-type domain-containing protein</fullName>
    </recommendedName>
</protein>
<dbReference type="Pfam" id="PF00097">
    <property type="entry name" value="zf-C3HC4"/>
    <property type="match status" value="1"/>
</dbReference>
<comment type="caution">
    <text evidence="6">The sequence shown here is derived from an EMBL/GenBank/DDBJ whole genome shotgun (WGS) entry which is preliminary data.</text>
</comment>
<keyword evidence="7" id="KW-1185">Reference proteome</keyword>
<keyword evidence="1" id="KW-0479">Metal-binding</keyword>
<feature type="compositionally biased region" description="Polar residues" evidence="4">
    <location>
        <begin position="237"/>
        <end position="252"/>
    </location>
</feature>
<dbReference type="InterPro" id="IPR013083">
    <property type="entry name" value="Znf_RING/FYVE/PHD"/>
</dbReference>
<dbReference type="InterPro" id="IPR017907">
    <property type="entry name" value="Znf_RING_CS"/>
</dbReference>
<dbReference type="EMBL" id="JAPEVG010000327">
    <property type="protein sequence ID" value="KAJ8468639.1"/>
    <property type="molecule type" value="Genomic_DNA"/>
</dbReference>
<accession>A0AAD7X886</accession>
<dbReference type="PROSITE" id="PS00518">
    <property type="entry name" value="ZF_RING_1"/>
    <property type="match status" value="1"/>
</dbReference>
<sequence length="476" mass="51314">MSSYTYVDIPNANLTCYHTFCYDCISQAIAINSHCPIDRTPLSIQDLSPADPVIRNLVDELLVKCPHESIGSKETSTEPEQPTDEQRTGRESRGENARTDTPRQECSSSCATLAAENAVLRLRLSALENVVHSLRSEMFAVKHALGPWYRPEVQYQLHQQGDPQHSPHAAPLQSPEYSSPEDGATYPPIPVPDSAPSAPIGDPADIASYFPPPDDQANTDVRTRPRRARVNTDTRQPHSATSTPPNAHTTLYASMPGAYPHGALYTQSGAYTTPGLAPGASYTPGSSLPTSTPATVSIPPLDPTTPLPDTLASLHSSLVTLAGALGALGAARGSESLRTTEELRGLRGAIHALRMQVHDILTSRTHLANPGPTTAVGGGKRGFGCIRGTARRHGYTLLAWLRSSSIRTFAHIPSSVPPTSPRHAPCAPYEYHQALSCHESMILGMADLQHMSEGRTRFVRLTYVLLDGRRAVSPEL</sequence>
<reference evidence="6" key="1">
    <citation type="submission" date="2022-11" db="EMBL/GenBank/DDBJ databases">
        <title>Genome Sequence of Cubamyces cubensis.</title>
        <authorList>
            <person name="Buettner E."/>
        </authorList>
    </citation>
    <scope>NUCLEOTIDE SEQUENCE</scope>
    <source>
        <strain evidence="6">MPL-01</strain>
    </source>
</reference>
<keyword evidence="2" id="KW-0863">Zinc-finger</keyword>
<evidence type="ECO:0000313" key="6">
    <source>
        <dbReference type="EMBL" id="KAJ8468639.1"/>
    </source>
</evidence>
<proteinExistence type="predicted"/>
<feature type="compositionally biased region" description="Basic and acidic residues" evidence="4">
    <location>
        <begin position="84"/>
        <end position="103"/>
    </location>
</feature>
<evidence type="ECO:0000313" key="7">
    <source>
        <dbReference type="Proteomes" id="UP001215151"/>
    </source>
</evidence>
<keyword evidence="3" id="KW-0862">Zinc</keyword>
<evidence type="ECO:0000256" key="4">
    <source>
        <dbReference type="SAM" id="MobiDB-lite"/>
    </source>
</evidence>